<evidence type="ECO:0000259" key="4">
    <source>
        <dbReference type="Pfam" id="PF16656"/>
    </source>
</evidence>
<dbReference type="Gene3D" id="2.60.40.380">
    <property type="entry name" value="Purple acid phosphatase-like, N-terminal"/>
    <property type="match status" value="1"/>
</dbReference>
<keyword evidence="5" id="KW-0378">Hydrolase</keyword>
<feature type="signal peptide" evidence="2">
    <location>
        <begin position="1"/>
        <end position="23"/>
    </location>
</feature>
<reference evidence="5 6" key="1">
    <citation type="submission" date="2023-08" db="EMBL/GenBank/DDBJ databases">
        <title>Pleionea litopenaei sp. nov., isolated from stomach of juvenile Litopenaeus vannamei.</title>
        <authorList>
            <person name="Rho A.M."/>
            <person name="Hwang C.Y."/>
        </authorList>
    </citation>
    <scope>NUCLEOTIDE SEQUENCE [LARGE SCALE GENOMIC DNA]</scope>
    <source>
        <strain evidence="5 6">HL-JVS1</strain>
    </source>
</reference>
<evidence type="ECO:0000256" key="1">
    <source>
        <dbReference type="ARBA" id="ARBA00022729"/>
    </source>
</evidence>
<dbReference type="InterPro" id="IPR015914">
    <property type="entry name" value="PAPs_N"/>
</dbReference>
<feature type="domain" description="Calcineurin-like phosphoesterase" evidence="3">
    <location>
        <begin position="144"/>
        <end position="320"/>
    </location>
</feature>
<dbReference type="InterPro" id="IPR029052">
    <property type="entry name" value="Metallo-depent_PP-like"/>
</dbReference>
<dbReference type="Gene3D" id="3.60.21.10">
    <property type="match status" value="1"/>
</dbReference>
<dbReference type="InterPro" id="IPR008963">
    <property type="entry name" value="Purple_acid_Pase-like_N"/>
</dbReference>
<evidence type="ECO:0000313" key="6">
    <source>
        <dbReference type="Proteomes" id="UP001239782"/>
    </source>
</evidence>
<protein>
    <submittedName>
        <fullName evidence="5">Metallophosphoesterase family protein</fullName>
        <ecNumber evidence="5">3.1.-.-</ecNumber>
    </submittedName>
</protein>
<dbReference type="RefSeq" id="WP_309203010.1">
    <property type="nucleotide sequence ID" value="NZ_CP133548.1"/>
</dbReference>
<dbReference type="GO" id="GO:0046872">
    <property type="term" value="F:metal ion binding"/>
    <property type="evidence" value="ECO:0007669"/>
    <property type="project" value="InterPro"/>
</dbReference>
<evidence type="ECO:0000256" key="2">
    <source>
        <dbReference type="SAM" id="SignalP"/>
    </source>
</evidence>
<dbReference type="SUPFAM" id="SSF56300">
    <property type="entry name" value="Metallo-dependent phosphatases"/>
    <property type="match status" value="1"/>
</dbReference>
<accession>A0AA51RUI7</accession>
<dbReference type="AlphaFoldDB" id="A0AA51RUI7"/>
<dbReference type="SUPFAM" id="SSF49363">
    <property type="entry name" value="Purple acid phosphatase, N-terminal domain"/>
    <property type="match status" value="1"/>
</dbReference>
<keyword evidence="6" id="KW-1185">Reference proteome</keyword>
<evidence type="ECO:0000313" key="5">
    <source>
        <dbReference type="EMBL" id="WMS87852.1"/>
    </source>
</evidence>
<dbReference type="Pfam" id="PF00149">
    <property type="entry name" value="Metallophos"/>
    <property type="match status" value="1"/>
</dbReference>
<dbReference type="KEGG" id="plei:Q9312_02740"/>
<dbReference type="PANTHER" id="PTHR45867">
    <property type="entry name" value="PURPLE ACID PHOSPHATASE"/>
    <property type="match status" value="1"/>
</dbReference>
<dbReference type="EC" id="3.1.-.-" evidence="5"/>
<dbReference type="GO" id="GO:0003993">
    <property type="term" value="F:acid phosphatase activity"/>
    <property type="evidence" value="ECO:0007669"/>
    <property type="project" value="InterPro"/>
</dbReference>
<dbReference type="PANTHER" id="PTHR45867:SF3">
    <property type="entry name" value="ACID PHOSPHATASE TYPE 7"/>
    <property type="match status" value="1"/>
</dbReference>
<organism evidence="5 6">
    <name type="scientific">Pleionea litopenaei</name>
    <dbReference type="NCBI Taxonomy" id="3070815"/>
    <lineage>
        <taxon>Bacteria</taxon>
        <taxon>Pseudomonadati</taxon>
        <taxon>Pseudomonadota</taxon>
        <taxon>Gammaproteobacteria</taxon>
        <taxon>Oceanospirillales</taxon>
        <taxon>Pleioneaceae</taxon>
        <taxon>Pleionea</taxon>
    </lineage>
</organism>
<dbReference type="Pfam" id="PF16656">
    <property type="entry name" value="Pur_ac_phosph_N"/>
    <property type="match status" value="1"/>
</dbReference>
<dbReference type="EMBL" id="CP133548">
    <property type="protein sequence ID" value="WMS87852.1"/>
    <property type="molecule type" value="Genomic_DNA"/>
</dbReference>
<dbReference type="Proteomes" id="UP001239782">
    <property type="component" value="Chromosome"/>
</dbReference>
<name>A0AA51RUI7_9GAMM</name>
<sequence length="347" mass="39190">MSHQAYRNLILLFSLLLFVSVHADTKYHRLIWDSNPSQQATIAFSPDGASQSPYVRFGYSTDQNSWQVASVDSTENFGSLTSHFVRLTNLNSNSSVYYQVCDNNGCGQRFWFRTAPIDNSPFVVVAGGDTRTGWTTRRKGNALIAKIRPLFIMHGGDFTNANNTSEMSEFLSDWSLTFSNDVINGESYSRIYPLVPTHGNHEDNNYRTLCQVFGVDYNQDGQCDPNDTFGAFNISPLLRVYTLNSQFKNSGWSSYATAMNNWLANDLSANGDTAEWRFSQYHKPMFPHYSGKSENQILFDWWADVFYEHAMNLVVESDTHINKMTQSILPSGNNFVTTTQGGTVYVG</sequence>
<proteinExistence type="predicted"/>
<gene>
    <name evidence="5" type="ORF">Q9312_02740</name>
</gene>
<keyword evidence="1 2" id="KW-0732">Signal</keyword>
<dbReference type="InterPro" id="IPR004843">
    <property type="entry name" value="Calcineurin-like_PHP"/>
</dbReference>
<feature type="domain" description="Purple acid phosphatase N-terminal" evidence="4">
    <location>
        <begin position="29"/>
        <end position="114"/>
    </location>
</feature>
<evidence type="ECO:0000259" key="3">
    <source>
        <dbReference type="Pfam" id="PF00149"/>
    </source>
</evidence>
<feature type="chain" id="PRO_5041267131" evidence="2">
    <location>
        <begin position="24"/>
        <end position="347"/>
    </location>
</feature>